<feature type="region of interest" description="Disordered" evidence="1">
    <location>
        <begin position="64"/>
        <end position="84"/>
    </location>
</feature>
<feature type="compositionally biased region" description="Polar residues" evidence="1">
    <location>
        <begin position="72"/>
        <end position="84"/>
    </location>
</feature>
<organism evidence="2 3">
    <name type="scientific">Glossina austeni</name>
    <name type="common">Savannah tsetse fly</name>
    <dbReference type="NCBI Taxonomy" id="7395"/>
    <lineage>
        <taxon>Eukaryota</taxon>
        <taxon>Metazoa</taxon>
        <taxon>Ecdysozoa</taxon>
        <taxon>Arthropoda</taxon>
        <taxon>Hexapoda</taxon>
        <taxon>Insecta</taxon>
        <taxon>Pterygota</taxon>
        <taxon>Neoptera</taxon>
        <taxon>Endopterygota</taxon>
        <taxon>Diptera</taxon>
        <taxon>Brachycera</taxon>
        <taxon>Muscomorpha</taxon>
        <taxon>Hippoboscoidea</taxon>
        <taxon>Glossinidae</taxon>
        <taxon>Glossina</taxon>
    </lineage>
</organism>
<evidence type="ECO:0000313" key="2">
    <source>
        <dbReference type="EnsemblMetazoa" id="GAUT026056-PA"/>
    </source>
</evidence>
<accession>A0A1A9V4X4</accession>
<protein>
    <submittedName>
        <fullName evidence="2">Uncharacterized protein</fullName>
    </submittedName>
</protein>
<evidence type="ECO:0000313" key="3">
    <source>
        <dbReference type="Proteomes" id="UP000078200"/>
    </source>
</evidence>
<dbReference type="VEuPathDB" id="VectorBase:GAUT026056"/>
<dbReference type="EnsemblMetazoa" id="GAUT026056-RA">
    <property type="protein sequence ID" value="GAUT026056-PA"/>
    <property type="gene ID" value="GAUT026056"/>
</dbReference>
<dbReference type="AlphaFoldDB" id="A0A1A9V4X4"/>
<keyword evidence="3" id="KW-1185">Reference proteome</keyword>
<reference evidence="2" key="1">
    <citation type="submission" date="2020-05" db="UniProtKB">
        <authorList>
            <consortium name="EnsemblMetazoa"/>
        </authorList>
    </citation>
    <scope>IDENTIFICATION</scope>
    <source>
        <strain evidence="2">TTRI</strain>
    </source>
</reference>
<evidence type="ECO:0000256" key="1">
    <source>
        <dbReference type="SAM" id="MobiDB-lite"/>
    </source>
</evidence>
<name>A0A1A9V4X4_GLOAU</name>
<proteinExistence type="predicted"/>
<dbReference type="Proteomes" id="UP000078200">
    <property type="component" value="Unassembled WGS sequence"/>
</dbReference>
<sequence>MAEECKVNFNQDFTQWKGVKPRQEPETETTAVVPFVAGIVEEVAIVVGDVGENVLEVGWLLSGGLDNDEARNSTQQSRTPLKFS</sequence>